<name>A0ABN7W0Z7_GIGMA</name>
<feature type="non-terminal residue" evidence="2">
    <location>
        <position position="1"/>
    </location>
</feature>
<evidence type="ECO:0000313" key="2">
    <source>
        <dbReference type="EMBL" id="CAG8810448.1"/>
    </source>
</evidence>
<reference evidence="2 3" key="1">
    <citation type="submission" date="2021-06" db="EMBL/GenBank/DDBJ databases">
        <authorList>
            <person name="Kallberg Y."/>
            <person name="Tangrot J."/>
            <person name="Rosling A."/>
        </authorList>
    </citation>
    <scope>NUCLEOTIDE SEQUENCE [LARGE SCALE GENOMIC DNA]</scope>
    <source>
        <strain evidence="2 3">120-4 pot B 10/14</strain>
    </source>
</reference>
<evidence type="ECO:0000256" key="1">
    <source>
        <dbReference type="SAM" id="MobiDB-lite"/>
    </source>
</evidence>
<organism evidence="2 3">
    <name type="scientific">Gigaspora margarita</name>
    <dbReference type="NCBI Taxonomy" id="4874"/>
    <lineage>
        <taxon>Eukaryota</taxon>
        <taxon>Fungi</taxon>
        <taxon>Fungi incertae sedis</taxon>
        <taxon>Mucoromycota</taxon>
        <taxon>Glomeromycotina</taxon>
        <taxon>Glomeromycetes</taxon>
        <taxon>Diversisporales</taxon>
        <taxon>Gigasporaceae</taxon>
        <taxon>Gigaspora</taxon>
    </lineage>
</organism>
<sequence>NNNDDELYKALSNMNLGNYDDYNEEEQPTSEEVQYNEFLEEEMLKIEKLLNINVADFTNGLEEDANIQNNDVKSNVDAGNWDPEREAKSILD</sequence>
<feature type="region of interest" description="Disordered" evidence="1">
    <location>
        <begin position="72"/>
        <end position="92"/>
    </location>
</feature>
<feature type="compositionally biased region" description="Basic and acidic residues" evidence="1">
    <location>
        <begin position="82"/>
        <end position="92"/>
    </location>
</feature>
<protein>
    <submittedName>
        <fullName evidence="2">34258_t:CDS:1</fullName>
    </submittedName>
</protein>
<comment type="caution">
    <text evidence="2">The sequence shown here is derived from an EMBL/GenBank/DDBJ whole genome shotgun (WGS) entry which is preliminary data.</text>
</comment>
<evidence type="ECO:0000313" key="3">
    <source>
        <dbReference type="Proteomes" id="UP000789901"/>
    </source>
</evidence>
<keyword evidence="3" id="KW-1185">Reference proteome</keyword>
<proteinExistence type="predicted"/>
<dbReference type="EMBL" id="CAJVQB010027370">
    <property type="protein sequence ID" value="CAG8810448.1"/>
    <property type="molecule type" value="Genomic_DNA"/>
</dbReference>
<accession>A0ABN7W0Z7</accession>
<dbReference type="Proteomes" id="UP000789901">
    <property type="component" value="Unassembled WGS sequence"/>
</dbReference>
<gene>
    <name evidence="2" type="ORF">GMARGA_LOCUS25091</name>
</gene>